<evidence type="ECO:0000256" key="1">
    <source>
        <dbReference type="SAM" id="Coils"/>
    </source>
</evidence>
<name>A0A200Q670_MACCD</name>
<dbReference type="FunCoup" id="A0A200Q670">
    <property type="interactions" value="5"/>
</dbReference>
<dbReference type="PANTHER" id="PTHR46248:SF4">
    <property type="entry name" value="OS01G0147800 PROTEIN"/>
    <property type="match status" value="1"/>
</dbReference>
<dbReference type="EMBL" id="MVGT01002978">
    <property type="protein sequence ID" value="OVA05934.1"/>
    <property type="molecule type" value="Genomic_DNA"/>
</dbReference>
<feature type="domain" description="DUF547" evidence="2">
    <location>
        <begin position="289"/>
        <end position="414"/>
    </location>
</feature>
<evidence type="ECO:0000259" key="2">
    <source>
        <dbReference type="Pfam" id="PF04784"/>
    </source>
</evidence>
<dbReference type="AlphaFoldDB" id="A0A200Q670"/>
<dbReference type="PANTHER" id="PTHR46248">
    <property type="entry name" value="EXPRESSED PROTEIN"/>
    <property type="match status" value="1"/>
</dbReference>
<keyword evidence="1" id="KW-0175">Coiled coil</keyword>
<accession>A0A200Q670</accession>
<keyword evidence="5" id="KW-1185">Reference proteome</keyword>
<feature type="coiled-coil region" evidence="1">
    <location>
        <begin position="63"/>
        <end position="90"/>
    </location>
</feature>
<dbReference type="OMA" id="RSIMECL"/>
<feature type="coiled-coil region" evidence="1">
    <location>
        <begin position="10"/>
        <end position="37"/>
    </location>
</feature>
<protein>
    <recommendedName>
        <fullName evidence="6">DUF547 domain-containing protein</fullName>
    </recommendedName>
</protein>
<evidence type="ECO:0008006" key="6">
    <source>
        <dbReference type="Google" id="ProtNLM"/>
    </source>
</evidence>
<evidence type="ECO:0000313" key="5">
    <source>
        <dbReference type="Proteomes" id="UP000195402"/>
    </source>
</evidence>
<sequence length="494" mass="57424">MKFEDFLMQRSEERQKRLELEDEVVSLQAELEKQQRVNRVLQCAMHQTTIPRPRLSPLLPVQVQVLLAEIAMVEEEIICLERKVEELNLCVYQETKQTQEWEFLRQHQQQKHYRCKQGRQRELTDFRSQRRMRERRASLGSVSEIHSLPSTSFHRNEINSEKPNRLSEELIKCLIGIFLRLNRPLAELDCKESVLVPKLTVSCMNTKGLVSKTPFNCKSPMFSLDDKKSILDPYGVMPDLDRTFRDVGPYKNFIQVTGSSLDINSVSEFYPEITKLRVLIHKLCTVDLSFLTYKQKLAFWINIYNACIMHAFLQHGLPSSADKLLALMNKAELNVGGIVLNALAIEHFILRHPSDSYNGAMDENERLLRHEYGLRYPEPDVTFALCRGSWSSPALRIYTEDVVNELGRAKTEYLEASIGVTSKKKIVVPKLLHWYMQDFADDMESLLEWIYSQLPQLGPLKRLIMECLNGETKSPIAKMVEIHPYKSEFRYLLP</sequence>
<dbReference type="Pfam" id="PF14389">
    <property type="entry name" value="Lzipper-MIP1"/>
    <property type="match status" value="1"/>
</dbReference>
<reference evidence="4 5" key="1">
    <citation type="journal article" date="2017" name="Mol. Plant">
        <title>The Genome of Medicinal Plant Macleaya cordata Provides New Insights into Benzylisoquinoline Alkaloids Metabolism.</title>
        <authorList>
            <person name="Liu X."/>
            <person name="Liu Y."/>
            <person name="Huang P."/>
            <person name="Ma Y."/>
            <person name="Qing Z."/>
            <person name="Tang Q."/>
            <person name="Cao H."/>
            <person name="Cheng P."/>
            <person name="Zheng Y."/>
            <person name="Yuan Z."/>
            <person name="Zhou Y."/>
            <person name="Liu J."/>
            <person name="Tang Z."/>
            <person name="Zhuo Y."/>
            <person name="Zhang Y."/>
            <person name="Yu L."/>
            <person name="Huang J."/>
            <person name="Yang P."/>
            <person name="Peng Q."/>
            <person name="Zhang J."/>
            <person name="Jiang W."/>
            <person name="Zhang Z."/>
            <person name="Lin K."/>
            <person name="Ro D.K."/>
            <person name="Chen X."/>
            <person name="Xiong X."/>
            <person name="Shang Y."/>
            <person name="Huang S."/>
            <person name="Zeng J."/>
        </authorList>
    </citation>
    <scope>NUCLEOTIDE SEQUENCE [LARGE SCALE GENOMIC DNA]</scope>
    <source>
        <strain evidence="5">cv. BLH2017</strain>
        <tissue evidence="4">Root</tissue>
    </source>
</reference>
<organism evidence="4 5">
    <name type="scientific">Macleaya cordata</name>
    <name type="common">Five-seeded plume-poppy</name>
    <name type="synonym">Bocconia cordata</name>
    <dbReference type="NCBI Taxonomy" id="56857"/>
    <lineage>
        <taxon>Eukaryota</taxon>
        <taxon>Viridiplantae</taxon>
        <taxon>Streptophyta</taxon>
        <taxon>Embryophyta</taxon>
        <taxon>Tracheophyta</taxon>
        <taxon>Spermatophyta</taxon>
        <taxon>Magnoliopsida</taxon>
        <taxon>Ranunculales</taxon>
        <taxon>Papaveraceae</taxon>
        <taxon>Papaveroideae</taxon>
        <taxon>Macleaya</taxon>
    </lineage>
</organism>
<feature type="domain" description="Ternary complex factor MIP1 leucine-zipper" evidence="3">
    <location>
        <begin position="13"/>
        <end position="94"/>
    </location>
</feature>
<proteinExistence type="predicted"/>
<evidence type="ECO:0000259" key="3">
    <source>
        <dbReference type="Pfam" id="PF14389"/>
    </source>
</evidence>
<dbReference type="InterPro" id="IPR025757">
    <property type="entry name" value="MIP1_Leuzipper"/>
</dbReference>
<gene>
    <name evidence="4" type="ORF">BVC80_1707g37</name>
</gene>
<evidence type="ECO:0000313" key="4">
    <source>
        <dbReference type="EMBL" id="OVA05934.1"/>
    </source>
</evidence>
<dbReference type="Pfam" id="PF04784">
    <property type="entry name" value="DUF547"/>
    <property type="match status" value="1"/>
</dbReference>
<dbReference type="OrthoDB" id="418495at2759"/>
<comment type="caution">
    <text evidence="4">The sequence shown here is derived from an EMBL/GenBank/DDBJ whole genome shotgun (WGS) entry which is preliminary data.</text>
</comment>
<dbReference type="InterPro" id="IPR006869">
    <property type="entry name" value="DUF547"/>
</dbReference>
<dbReference type="InParanoid" id="A0A200Q670"/>
<dbReference type="Proteomes" id="UP000195402">
    <property type="component" value="Unassembled WGS sequence"/>
</dbReference>